<dbReference type="AlphaFoldDB" id="W2KMB6"/>
<dbReference type="OrthoDB" id="129463at2759"/>
<dbReference type="VEuPathDB" id="FungiDB:PPTG_09666"/>
<feature type="region of interest" description="Disordered" evidence="1">
    <location>
        <begin position="1"/>
        <end position="32"/>
    </location>
</feature>
<proteinExistence type="predicted"/>
<name>W2KMB6_PHYNI</name>
<evidence type="ECO:0000313" key="2">
    <source>
        <dbReference type="EMBL" id="ETL85485.1"/>
    </source>
</evidence>
<protein>
    <submittedName>
        <fullName evidence="2">Uncharacterized protein</fullName>
    </submittedName>
</protein>
<gene>
    <name evidence="2" type="ORF">L917_14952</name>
</gene>
<dbReference type="Proteomes" id="UP000054423">
    <property type="component" value="Unassembled WGS sequence"/>
</dbReference>
<sequence length="339" mass="38785">MSDGRHGTTRIDGNNTSSQPQGRKSIGTPKENKFKKGKEYCSVTCKLNSICKGRDEIRRSAREMQQIRMEAWHLVNLHTLRCLEDDIPPDYTDKTFYDHCCSCSATTSKTNLITRMNPELWESYRVYKEKRALAGLEEVRNLVDYSRLKAELCEQMVVNAGVMIRQHFAKRLRLYVHITFGGLDSNLDKKEKKKALLPSKYGTLLLRVTSNGASSGYHGQTASVKTDWPFYVRLIWEFQGVVEKRMKKEPNEKGVRAFSLFPFSTTYTASHIKINGTTLAGFYLRIKKREKEFCWQIGGFNGIFSAKPLSGGAQRFDISRFKTRSPQCPLPKPELRASP</sequence>
<dbReference type="EMBL" id="KI681596">
    <property type="protein sequence ID" value="ETL85485.1"/>
    <property type="molecule type" value="Genomic_DNA"/>
</dbReference>
<accession>W2KMB6</accession>
<organism evidence="2">
    <name type="scientific">Phytophthora nicotianae</name>
    <name type="common">Potato buckeye rot agent</name>
    <name type="synonym">Phytophthora parasitica</name>
    <dbReference type="NCBI Taxonomy" id="4792"/>
    <lineage>
        <taxon>Eukaryota</taxon>
        <taxon>Sar</taxon>
        <taxon>Stramenopiles</taxon>
        <taxon>Oomycota</taxon>
        <taxon>Peronosporomycetes</taxon>
        <taxon>Peronosporales</taxon>
        <taxon>Peronosporaceae</taxon>
        <taxon>Phytophthora</taxon>
    </lineage>
</organism>
<feature type="compositionally biased region" description="Polar residues" evidence="1">
    <location>
        <begin position="11"/>
        <end position="22"/>
    </location>
</feature>
<evidence type="ECO:0000256" key="1">
    <source>
        <dbReference type="SAM" id="MobiDB-lite"/>
    </source>
</evidence>
<reference evidence="2" key="1">
    <citation type="submission" date="2013-11" db="EMBL/GenBank/DDBJ databases">
        <title>The Genome Sequence of Phytophthora parasitica CHvinca01.</title>
        <authorList>
            <consortium name="The Broad Institute Genomics Platform"/>
            <person name="Russ C."/>
            <person name="Tyler B."/>
            <person name="Panabieres F."/>
            <person name="Shan W."/>
            <person name="Tripathy S."/>
            <person name="Grunwald N."/>
            <person name="Machado M."/>
            <person name="Johnson C.S."/>
            <person name="Arredondo F."/>
            <person name="Hong C."/>
            <person name="Coffey M."/>
            <person name="Young S.K."/>
            <person name="Zeng Q."/>
            <person name="Gargeya S."/>
            <person name="Fitzgerald M."/>
            <person name="Abouelleil A."/>
            <person name="Alvarado L."/>
            <person name="Chapman S.B."/>
            <person name="Gainer-Dewar J."/>
            <person name="Goldberg J."/>
            <person name="Griggs A."/>
            <person name="Gujja S."/>
            <person name="Hansen M."/>
            <person name="Howarth C."/>
            <person name="Imamovic A."/>
            <person name="Ireland A."/>
            <person name="Larimer J."/>
            <person name="McCowan C."/>
            <person name="Murphy C."/>
            <person name="Pearson M."/>
            <person name="Poon T.W."/>
            <person name="Priest M."/>
            <person name="Roberts A."/>
            <person name="Saif S."/>
            <person name="Shea T."/>
            <person name="Sykes S."/>
            <person name="Wortman J."/>
            <person name="Nusbaum C."/>
            <person name="Birren B."/>
        </authorList>
    </citation>
    <scope>NUCLEOTIDE SEQUENCE [LARGE SCALE GENOMIC DNA]</scope>
    <source>
        <strain evidence="2">CHvinca01</strain>
    </source>
</reference>